<evidence type="ECO:0000256" key="1">
    <source>
        <dbReference type="SAM" id="MobiDB-lite"/>
    </source>
</evidence>
<protein>
    <recommendedName>
        <fullName evidence="5">SnoaL-like domain-containing protein</fullName>
    </recommendedName>
</protein>
<comment type="caution">
    <text evidence="3">The sequence shown here is derived from an EMBL/GenBank/DDBJ whole genome shotgun (WGS) entry which is preliminary data.</text>
</comment>
<sequence length="205" mass="22425">MPRPASRRTSTAAVLLALALTAGACSGDDDGDEASDSPSSDATAQPAPEMKVQSRVMTVAGELSKRKRRVVARDVGAVVDRWFDAAYLGGDYPRKHIGDAWPGFTVGARRLAKRERTLTSNALLVDNIDGVEAVRKVVRVDVFSPKRRPAGATARFRLVYDTTGDIARRVDVRGRLLLTRTQGRWRVFGFDMVRSTRPRKGVEAS</sequence>
<dbReference type="AlphaFoldDB" id="A0A4Q4ZFE6"/>
<keyword evidence="4" id="KW-1185">Reference proteome</keyword>
<dbReference type="EMBL" id="SDKM01000011">
    <property type="protein sequence ID" value="RYP86415.1"/>
    <property type="molecule type" value="Genomic_DNA"/>
</dbReference>
<dbReference type="Proteomes" id="UP000295198">
    <property type="component" value="Unassembled WGS sequence"/>
</dbReference>
<evidence type="ECO:0000313" key="4">
    <source>
        <dbReference type="Proteomes" id="UP000295198"/>
    </source>
</evidence>
<keyword evidence="2" id="KW-0732">Signal</keyword>
<feature type="chain" id="PRO_5020297806" description="SnoaL-like domain-containing protein" evidence="2">
    <location>
        <begin position="25"/>
        <end position="205"/>
    </location>
</feature>
<dbReference type="OrthoDB" id="3788226at2"/>
<feature type="region of interest" description="Disordered" evidence="1">
    <location>
        <begin position="27"/>
        <end position="52"/>
    </location>
</feature>
<organism evidence="3 4">
    <name type="scientific">Nocardioides guangzhouensis</name>
    <dbReference type="NCBI Taxonomy" id="2497878"/>
    <lineage>
        <taxon>Bacteria</taxon>
        <taxon>Bacillati</taxon>
        <taxon>Actinomycetota</taxon>
        <taxon>Actinomycetes</taxon>
        <taxon>Propionibacteriales</taxon>
        <taxon>Nocardioidaceae</taxon>
        <taxon>Nocardioides</taxon>
    </lineage>
</organism>
<feature type="compositionally biased region" description="Low complexity" evidence="1">
    <location>
        <begin position="36"/>
        <end position="48"/>
    </location>
</feature>
<proteinExistence type="predicted"/>
<evidence type="ECO:0008006" key="5">
    <source>
        <dbReference type="Google" id="ProtNLM"/>
    </source>
</evidence>
<evidence type="ECO:0000256" key="2">
    <source>
        <dbReference type="SAM" id="SignalP"/>
    </source>
</evidence>
<gene>
    <name evidence="3" type="ORF">EKO23_08895</name>
</gene>
<name>A0A4Q4ZFE6_9ACTN</name>
<reference evidence="3 4" key="1">
    <citation type="submission" date="2019-01" db="EMBL/GenBank/DDBJ databases">
        <title>Nocardioides guangzhouensis sp. nov., an actinobacterium isolated from soil.</title>
        <authorList>
            <person name="Fu Y."/>
            <person name="Cai Y."/>
            <person name="Lin Z."/>
            <person name="Chen P."/>
        </authorList>
    </citation>
    <scope>NUCLEOTIDE SEQUENCE [LARGE SCALE GENOMIC DNA]</scope>
    <source>
        <strain evidence="3 4">130</strain>
    </source>
</reference>
<dbReference type="PROSITE" id="PS51257">
    <property type="entry name" value="PROKAR_LIPOPROTEIN"/>
    <property type="match status" value="1"/>
</dbReference>
<feature type="signal peptide" evidence="2">
    <location>
        <begin position="1"/>
        <end position="24"/>
    </location>
</feature>
<evidence type="ECO:0000313" key="3">
    <source>
        <dbReference type="EMBL" id="RYP86415.1"/>
    </source>
</evidence>
<accession>A0A4Q4ZFE6</accession>
<dbReference type="RefSeq" id="WP_134716353.1">
    <property type="nucleotide sequence ID" value="NZ_SDKM01000011.1"/>
</dbReference>